<feature type="region of interest" description="Disordered" evidence="6">
    <location>
        <begin position="752"/>
        <end position="772"/>
    </location>
</feature>
<feature type="compositionally biased region" description="Polar residues" evidence="6">
    <location>
        <begin position="758"/>
        <end position="772"/>
    </location>
</feature>
<feature type="compositionally biased region" description="Basic residues" evidence="6">
    <location>
        <begin position="638"/>
        <end position="647"/>
    </location>
</feature>
<feature type="region of interest" description="Disordered" evidence="6">
    <location>
        <begin position="634"/>
        <end position="653"/>
    </location>
</feature>
<evidence type="ECO:0000256" key="6">
    <source>
        <dbReference type="SAM" id="MobiDB-lite"/>
    </source>
</evidence>
<sequence length="1430" mass="159135">MEKDGLYLLTIGQILENTKNISNISLYYNRISLINNLRRYENNYCWVHETRSQLKKFTDTVSCACVEPKNEFDLTILTKGFKCPQECYVRNISTDLKNTNLIVDFSSSQCISLIYKGRLYLYSNLSTCKMVNNTTTEKESSRGIICEDCKIGDSAHFTKEDIEKALYEIIEKGDDQKYGLTLLEHTSLGSALYGLEKVQDSVKSIGILEGLIADEPKQSVIDKINVIDCDILLEDVNPATIKCNSHVSSKPRDCNSCKYISDLNKYLNSPIVSYCDHTSPSCEHSTNSCDRSVSSCDHSLIGGCDHIVNLTLEPLSSGSCGANVITCDHMAGECEHTSLSCVHRSVCERCNENCNISDHVHKDCKINQNCESCHCVKCLHLCTKCEGLGGLGDGKLRLKEGKVSREYLLDCVKYANELVERAMNDFESICSSLINQVNTLCQPPLNISIRFLEHFLCFEYLVEYSCDINQLGKDSLYEISSLDKQNVILHEFIQCNVLTKQVLHHTFDIILARIKTYTTPKLQGISSMELPDVESHVSTKVNGDSEFKRESGQLSPKDQTKDELDDIVPLNIGEQLRQIGHMVDGMSQDSSGRSTVVVSGRIVCQTMEEGNLANSGLGDIANLGYNTLGGEYQLEGRRGRKRGKSKKGSNSVHTKYQNAEATLNHGGDANASNSMGVAVDRIGNTIAGPTAHMIHTMGVNGDHSAEMIVNNRGIDTNVSELGMSASYESINDNAEMSMRSSMENIIIGDVDQEESGETGETSIVNSKESSADSCEELMESNDLNEMVTPSARKQGFSAGEINSYDLNDTKLVFPSEITIGSDNTINTIQGIFTGSPGTDQMVSDDSMQESDCKNGESDHEEATCPEIYPYWWSFYEEDNTLGEGDLNGRYEGIRRFTRSSYMKEESSTPKNKKTGNGANYLLTRCVSSDFSTKSNINVSGLHSSRETLCPSEFNQSQSDTSPKPQICFCKTCIPFFSNITRIFPNATADMTPITASLSSSAKANMSSRSSSSGRGALSQERLSGAVVNGSPEVTPKTEINGSTLSLNLSSRDEEIDKEMTIVNGLRRSIRVALDVGSAIRKKMKEEHKPLMDTLNVALLSSFRLGEFLFNNPNMYGSSLYTNGSIELDNRYDLYEKNDGLIEKIRLEDQQGGNRTPELGDGEAKSERAEEEIGNFLCIDVAVDPVDTARSTFESDQYLAYDIVSEEDACSYSSLSSSSPKMFNKRKSPSRSRRTYRSLSSFDGLPGRRSFEGLPTSRRSTRELSQTDDMYIYDMNNLSDKGEFEDWYVDSDSSKKSSKYAHKRMPPSRPSVSNLTEIYGSQDMLIPMGPLPIGVYFDASRKLWRCQWRENGKFRTKGFSLGHYNTLADARHACILFRCQVGNMSIQPEWLTPNYIKVSDLLNRRAAQPSTTPKKSSRKKKRQEDMYESYA</sequence>
<name>A0A976MD65_THEOR</name>
<dbReference type="Gene3D" id="1.20.5.2050">
    <property type="match status" value="1"/>
</dbReference>
<organism evidence="8 9">
    <name type="scientific">Theileria orientalis</name>
    <dbReference type="NCBI Taxonomy" id="68886"/>
    <lineage>
        <taxon>Eukaryota</taxon>
        <taxon>Sar</taxon>
        <taxon>Alveolata</taxon>
        <taxon>Apicomplexa</taxon>
        <taxon>Aconoidasida</taxon>
        <taxon>Piroplasmida</taxon>
        <taxon>Theileriidae</taxon>
        <taxon>Theileria</taxon>
    </lineage>
</organism>
<evidence type="ECO:0000259" key="7">
    <source>
        <dbReference type="Pfam" id="PF00847"/>
    </source>
</evidence>
<dbReference type="InterPro" id="IPR001471">
    <property type="entry name" value="AP2/ERF_dom"/>
</dbReference>
<gene>
    <name evidence="8" type="ORF">MACK_002581</name>
</gene>
<evidence type="ECO:0000313" key="9">
    <source>
        <dbReference type="Proteomes" id="UP000244811"/>
    </source>
</evidence>
<keyword evidence="2" id="KW-0805">Transcription regulation</keyword>
<feature type="compositionally biased region" description="Basic residues" evidence="6">
    <location>
        <begin position="1222"/>
        <end position="1235"/>
    </location>
</feature>
<feature type="region of interest" description="Disordered" evidence="6">
    <location>
        <begin position="839"/>
        <end position="860"/>
    </location>
</feature>
<feature type="region of interest" description="Disordered" evidence="6">
    <location>
        <begin position="1145"/>
        <end position="1165"/>
    </location>
</feature>
<dbReference type="EMBL" id="CP056072">
    <property type="protein sequence ID" value="UKK02488.2"/>
    <property type="molecule type" value="Genomic_DNA"/>
</dbReference>
<feature type="region of interest" description="Disordered" evidence="6">
    <location>
        <begin position="1211"/>
        <end position="1260"/>
    </location>
</feature>
<evidence type="ECO:0000256" key="4">
    <source>
        <dbReference type="ARBA" id="ARBA00023163"/>
    </source>
</evidence>
<feature type="domain" description="AP2/ERF" evidence="7">
    <location>
        <begin position="1331"/>
        <end position="1382"/>
    </location>
</feature>
<evidence type="ECO:0000256" key="1">
    <source>
        <dbReference type="ARBA" id="ARBA00004123"/>
    </source>
</evidence>
<keyword evidence="5" id="KW-0539">Nucleus</keyword>
<feature type="region of interest" description="Disordered" evidence="6">
    <location>
        <begin position="999"/>
        <end position="1045"/>
    </location>
</feature>
<protein>
    <recommendedName>
        <fullName evidence="7">AP2/ERF domain-containing protein</fullName>
    </recommendedName>
</protein>
<evidence type="ECO:0000256" key="3">
    <source>
        <dbReference type="ARBA" id="ARBA00023125"/>
    </source>
</evidence>
<dbReference type="GO" id="GO:0003677">
    <property type="term" value="F:DNA binding"/>
    <property type="evidence" value="ECO:0007669"/>
    <property type="project" value="UniProtKB-KW"/>
</dbReference>
<feature type="region of interest" description="Disordered" evidence="6">
    <location>
        <begin position="1405"/>
        <end position="1430"/>
    </location>
</feature>
<feature type="region of interest" description="Disordered" evidence="6">
    <location>
        <begin position="539"/>
        <end position="560"/>
    </location>
</feature>
<reference evidence="8" key="1">
    <citation type="submission" date="2022-07" db="EMBL/GenBank/DDBJ databases">
        <title>Evaluation of T. orientalis genome assembly methods using nanopore sequencing and analysis of variation between genomes.</title>
        <authorList>
            <person name="Yam J."/>
            <person name="Micallef M.L."/>
            <person name="Liu M."/>
            <person name="Djordjevic S.P."/>
            <person name="Bogema D.R."/>
            <person name="Jenkins C."/>
        </authorList>
    </citation>
    <scope>NUCLEOTIDE SEQUENCE</scope>
    <source>
        <strain evidence="8">Goon Nure</strain>
    </source>
</reference>
<evidence type="ECO:0000256" key="2">
    <source>
        <dbReference type="ARBA" id="ARBA00023015"/>
    </source>
</evidence>
<dbReference type="Pfam" id="PF00847">
    <property type="entry name" value="AP2"/>
    <property type="match status" value="1"/>
</dbReference>
<keyword evidence="3" id="KW-0238">DNA-binding</keyword>
<accession>A0A976MD65</accession>
<dbReference type="GO" id="GO:0003700">
    <property type="term" value="F:DNA-binding transcription factor activity"/>
    <property type="evidence" value="ECO:0007669"/>
    <property type="project" value="InterPro"/>
</dbReference>
<keyword evidence="4" id="KW-0804">Transcription</keyword>
<dbReference type="Proteomes" id="UP000244811">
    <property type="component" value="Chromosome 4"/>
</dbReference>
<dbReference type="GO" id="GO:0005634">
    <property type="term" value="C:nucleus"/>
    <property type="evidence" value="ECO:0007669"/>
    <property type="project" value="UniProtKB-SubCell"/>
</dbReference>
<feature type="compositionally biased region" description="Basic and acidic residues" evidence="6">
    <location>
        <begin position="539"/>
        <end position="551"/>
    </location>
</feature>
<comment type="subcellular location">
    <subcellularLocation>
        <location evidence="1">Nucleus</location>
    </subcellularLocation>
</comment>
<evidence type="ECO:0000256" key="5">
    <source>
        <dbReference type="ARBA" id="ARBA00023242"/>
    </source>
</evidence>
<proteinExistence type="predicted"/>
<feature type="compositionally biased region" description="Low complexity" evidence="6">
    <location>
        <begin position="999"/>
        <end position="1018"/>
    </location>
</feature>
<feature type="compositionally biased region" description="Basic and acidic residues" evidence="6">
    <location>
        <begin position="850"/>
        <end position="860"/>
    </location>
</feature>
<evidence type="ECO:0000313" key="8">
    <source>
        <dbReference type="EMBL" id="UKK02488.2"/>
    </source>
</evidence>